<dbReference type="Pfam" id="PF06319">
    <property type="entry name" value="MmcB-like"/>
    <property type="match status" value="1"/>
</dbReference>
<dbReference type="RefSeq" id="WP_126611152.1">
    <property type="nucleotide sequence ID" value="NZ_JBHUCY010000064.1"/>
</dbReference>
<dbReference type="OrthoDB" id="5194526at2"/>
<evidence type="ECO:0000313" key="2">
    <source>
        <dbReference type="EMBL" id="RTR24317.1"/>
    </source>
</evidence>
<organism evidence="2 3">
    <name type="scientific">Azospirillum griseum</name>
    <dbReference type="NCBI Taxonomy" id="2496639"/>
    <lineage>
        <taxon>Bacteria</taxon>
        <taxon>Pseudomonadati</taxon>
        <taxon>Pseudomonadota</taxon>
        <taxon>Alphaproteobacteria</taxon>
        <taxon>Rhodospirillales</taxon>
        <taxon>Azospirillaceae</taxon>
        <taxon>Azospirillum</taxon>
    </lineage>
</organism>
<sequence>MTEIDPSPTSATAPTPSPDASSTIGAEADDTLALGVGAPPIFRGVRRALALRGFVSLMEFRLASGRRADVLAVDGNGTILIIEVKSGVPDFRSDQKWHEYAEWCDAFYFAVDEAFPTELIPEDCGLMIADAYGADILREAPVRKLAPARRKSLMLRATLTGAGRLHRIEDPTFRQAPPIV</sequence>
<name>A0A3S0IIA2_9PROT</name>
<dbReference type="Proteomes" id="UP000277007">
    <property type="component" value="Unassembled WGS sequence"/>
</dbReference>
<proteinExistence type="predicted"/>
<evidence type="ECO:0000256" key="1">
    <source>
        <dbReference type="SAM" id="MobiDB-lite"/>
    </source>
</evidence>
<keyword evidence="3" id="KW-1185">Reference proteome</keyword>
<dbReference type="InterPro" id="IPR009394">
    <property type="entry name" value="MmcB-like"/>
</dbReference>
<reference evidence="2 3" key="1">
    <citation type="submission" date="2018-12" db="EMBL/GenBank/DDBJ databases">
        <authorList>
            <person name="Yang Y."/>
        </authorList>
    </citation>
    <scope>NUCLEOTIDE SEQUENCE [LARGE SCALE GENOMIC DNA]</scope>
    <source>
        <strain evidence="2 3">L-25-5w-1</strain>
    </source>
</reference>
<accession>A0A3S0IIA2</accession>
<feature type="region of interest" description="Disordered" evidence="1">
    <location>
        <begin position="1"/>
        <end position="24"/>
    </location>
</feature>
<feature type="compositionally biased region" description="Low complexity" evidence="1">
    <location>
        <begin position="1"/>
        <end position="23"/>
    </location>
</feature>
<protein>
    <submittedName>
        <fullName evidence="2">DNA repair protein MmcB-related protein</fullName>
    </submittedName>
</protein>
<comment type="caution">
    <text evidence="2">The sequence shown here is derived from an EMBL/GenBank/DDBJ whole genome shotgun (WGS) entry which is preliminary data.</text>
</comment>
<dbReference type="GO" id="GO:0003676">
    <property type="term" value="F:nucleic acid binding"/>
    <property type="evidence" value="ECO:0007669"/>
    <property type="project" value="InterPro"/>
</dbReference>
<dbReference type="AlphaFoldDB" id="A0A3S0IIA2"/>
<evidence type="ECO:0000313" key="3">
    <source>
        <dbReference type="Proteomes" id="UP000277007"/>
    </source>
</evidence>
<gene>
    <name evidence="2" type="ORF">EJ903_00595</name>
</gene>
<dbReference type="Gene3D" id="3.40.1350.10">
    <property type="match status" value="1"/>
</dbReference>
<dbReference type="InterPro" id="IPR011856">
    <property type="entry name" value="tRNA_endonuc-like_dom_sf"/>
</dbReference>
<dbReference type="EMBL" id="RXMA01000001">
    <property type="protein sequence ID" value="RTR24317.1"/>
    <property type="molecule type" value="Genomic_DNA"/>
</dbReference>